<dbReference type="RefSeq" id="WP_242384547.1">
    <property type="nucleotide sequence ID" value="NZ_CAKOCZ010000008.1"/>
</dbReference>
<reference evidence="6" key="2">
    <citation type="submission" date="2023-03" db="EMBL/GenBank/DDBJ databases">
        <authorList>
            <person name="Zajac M."/>
            <person name="Kwit R."/>
            <person name="Wasyl D."/>
        </authorList>
    </citation>
    <scope>NUCLEOTIDE SEQUENCE</scope>
    <source>
        <strain evidence="6">691B_2</strain>
    </source>
</reference>
<dbReference type="InterPro" id="IPR004107">
    <property type="entry name" value="Integrase_SAM-like_N"/>
</dbReference>
<dbReference type="GO" id="GO:0015074">
    <property type="term" value="P:DNA integration"/>
    <property type="evidence" value="ECO:0007669"/>
    <property type="project" value="UniProtKB-KW"/>
</dbReference>
<reference evidence="6" key="1">
    <citation type="journal article" date="2023" name="Pathogens">
        <title>Prevalence of Enterococcus spp. and the Whole-Genome Characteristics of Enterococcus faecium and Enterococcus faecalis Strains Isolated from Free-Living Birds in Poland.</title>
        <authorList>
            <person name="Kwit R."/>
            <person name="Zajac M."/>
            <person name="Smialowska-Weglinska A."/>
            <person name="Skarzynska M."/>
            <person name="Bomba A."/>
            <person name="Lalak A."/>
            <person name="Skrzypiec E."/>
            <person name="Wojdat D."/>
            <person name="Koza W."/>
            <person name="Mikos-Wojewoda E."/>
            <person name="Pasim P."/>
            <person name="Skora M."/>
            <person name="Polak M."/>
            <person name="Wiacek J."/>
            <person name="Wasyl D."/>
        </authorList>
    </citation>
    <scope>NUCLEOTIDE SEQUENCE</scope>
    <source>
        <strain evidence="6">691B_2</strain>
    </source>
</reference>
<dbReference type="InterPro" id="IPR050808">
    <property type="entry name" value="Phage_Integrase"/>
</dbReference>
<comment type="caution">
    <text evidence="6">The sequence shown here is derived from an EMBL/GenBank/DDBJ whole genome shotgun (WGS) entry which is preliminary data.</text>
</comment>
<dbReference type="EMBL" id="JAREWH010000001">
    <property type="protein sequence ID" value="MDN3190994.1"/>
    <property type="molecule type" value="Genomic_DNA"/>
</dbReference>
<dbReference type="SUPFAM" id="SSF56349">
    <property type="entry name" value="DNA breaking-rejoining enzymes"/>
    <property type="match status" value="1"/>
</dbReference>
<dbReference type="Pfam" id="PF14659">
    <property type="entry name" value="Phage_int_SAM_3"/>
    <property type="match status" value="1"/>
</dbReference>
<evidence type="ECO:0000256" key="4">
    <source>
        <dbReference type="ARBA" id="ARBA00023172"/>
    </source>
</evidence>
<proteinExistence type="inferred from homology"/>
<dbReference type="Gene3D" id="1.10.150.130">
    <property type="match status" value="1"/>
</dbReference>
<comment type="similarity">
    <text evidence="1">Belongs to the 'phage' integrase family.</text>
</comment>
<keyword evidence="4" id="KW-0233">DNA recombination</keyword>
<dbReference type="InterPro" id="IPR013762">
    <property type="entry name" value="Integrase-like_cat_sf"/>
</dbReference>
<dbReference type="InterPro" id="IPR011010">
    <property type="entry name" value="DNA_brk_join_enz"/>
</dbReference>
<dbReference type="PROSITE" id="PS51898">
    <property type="entry name" value="TYR_RECOMBINASE"/>
    <property type="match status" value="1"/>
</dbReference>
<dbReference type="Pfam" id="PF00589">
    <property type="entry name" value="Phage_integrase"/>
    <property type="match status" value="1"/>
</dbReference>
<sequence length="377" mass="43883">MATIKKYTKKDGSTAYMFNAYLGIDPLTGKSKRTTRRGFKTQKEAKLALSRLELEVDTKGFVKQNYSTFKDVYELWYAQYVNTVKPITAGHTERMFRLHILPEFGNTRINKITKLMCQKVVNKWSKEYSAFHLLKSITQKMLDYAVSQDIIEMNPMQYVVMPKKNQSNESDKKQFLELTELKQFLEEAKSKLSFQDYLMFRVLAFTGLRKGELYALTWNDINISQKQLTVNKTLTRIGKKYIISEPKTKASKRTIGLDQTTVSELSFWKKQQKQELLKYGLRIKKDSEQLVFHKKNNTVHYLEHINHLLSSNLQTALSPHSFRHTHASLLFESGATIKDVQKRLGHTNVNTTMDIYTHVTKSSERNAIEKLSNYANF</sequence>
<dbReference type="GO" id="GO:0006310">
    <property type="term" value="P:DNA recombination"/>
    <property type="evidence" value="ECO:0007669"/>
    <property type="project" value="UniProtKB-KW"/>
</dbReference>
<evidence type="ECO:0000259" key="5">
    <source>
        <dbReference type="PROSITE" id="PS51898"/>
    </source>
</evidence>
<accession>A0AAW7K6X8</accession>
<evidence type="ECO:0000313" key="6">
    <source>
        <dbReference type="EMBL" id="MDN3190994.1"/>
    </source>
</evidence>
<gene>
    <name evidence="6" type="ORF">P0E79_00640</name>
</gene>
<dbReference type="InterPro" id="IPR028259">
    <property type="entry name" value="AP2-like_int_N"/>
</dbReference>
<evidence type="ECO:0000256" key="2">
    <source>
        <dbReference type="ARBA" id="ARBA00022908"/>
    </source>
</evidence>
<dbReference type="InterPro" id="IPR010998">
    <property type="entry name" value="Integrase_recombinase_N"/>
</dbReference>
<feature type="domain" description="Tyr recombinase" evidence="5">
    <location>
        <begin position="171"/>
        <end position="369"/>
    </location>
</feature>
<dbReference type="PANTHER" id="PTHR30629">
    <property type="entry name" value="PROPHAGE INTEGRASE"/>
    <property type="match status" value="1"/>
</dbReference>
<keyword evidence="2" id="KW-0229">DNA integration</keyword>
<dbReference type="AlphaFoldDB" id="A0AAW7K6X8"/>
<dbReference type="Pfam" id="PF14657">
    <property type="entry name" value="Arm-DNA-bind_4"/>
    <property type="match status" value="1"/>
</dbReference>
<organism evidence="6 7">
    <name type="scientific">Enterococcus faecalis</name>
    <name type="common">Streptococcus faecalis</name>
    <dbReference type="NCBI Taxonomy" id="1351"/>
    <lineage>
        <taxon>Bacteria</taxon>
        <taxon>Bacillati</taxon>
        <taxon>Bacillota</taxon>
        <taxon>Bacilli</taxon>
        <taxon>Lactobacillales</taxon>
        <taxon>Enterococcaceae</taxon>
        <taxon>Enterococcus</taxon>
    </lineage>
</organism>
<dbReference type="Proteomes" id="UP001173174">
    <property type="component" value="Unassembled WGS sequence"/>
</dbReference>
<evidence type="ECO:0000256" key="1">
    <source>
        <dbReference type="ARBA" id="ARBA00008857"/>
    </source>
</evidence>
<dbReference type="Gene3D" id="1.10.443.10">
    <property type="entry name" value="Intergrase catalytic core"/>
    <property type="match status" value="1"/>
</dbReference>
<dbReference type="PANTHER" id="PTHR30629:SF2">
    <property type="entry name" value="PROPHAGE INTEGRASE INTS-RELATED"/>
    <property type="match status" value="1"/>
</dbReference>
<dbReference type="CDD" id="cd01189">
    <property type="entry name" value="INT_ICEBs1_C_like"/>
    <property type="match status" value="1"/>
</dbReference>
<dbReference type="GO" id="GO:0003677">
    <property type="term" value="F:DNA binding"/>
    <property type="evidence" value="ECO:0007669"/>
    <property type="project" value="UniProtKB-KW"/>
</dbReference>
<evidence type="ECO:0000313" key="7">
    <source>
        <dbReference type="Proteomes" id="UP001173174"/>
    </source>
</evidence>
<dbReference type="InterPro" id="IPR002104">
    <property type="entry name" value="Integrase_catalytic"/>
</dbReference>
<name>A0AAW7K6X8_ENTFL</name>
<protein>
    <submittedName>
        <fullName evidence="6">Site-specific integrase</fullName>
    </submittedName>
</protein>
<keyword evidence="3" id="KW-0238">DNA-binding</keyword>
<evidence type="ECO:0000256" key="3">
    <source>
        <dbReference type="ARBA" id="ARBA00023125"/>
    </source>
</evidence>